<keyword evidence="9" id="KW-1185">Reference proteome</keyword>
<organism evidence="8 9">
    <name type="scientific">Stephania yunnanensis</name>
    <dbReference type="NCBI Taxonomy" id="152371"/>
    <lineage>
        <taxon>Eukaryota</taxon>
        <taxon>Viridiplantae</taxon>
        <taxon>Streptophyta</taxon>
        <taxon>Embryophyta</taxon>
        <taxon>Tracheophyta</taxon>
        <taxon>Spermatophyta</taxon>
        <taxon>Magnoliopsida</taxon>
        <taxon>Ranunculales</taxon>
        <taxon>Menispermaceae</taxon>
        <taxon>Menispermoideae</taxon>
        <taxon>Cissampelideae</taxon>
        <taxon>Stephania</taxon>
    </lineage>
</organism>
<dbReference type="InterPro" id="IPR039262">
    <property type="entry name" value="DTWD2/TAPT"/>
</dbReference>
<evidence type="ECO:0000256" key="3">
    <source>
        <dbReference type="ARBA" id="ARBA00022691"/>
    </source>
</evidence>
<feature type="domain" description="DTW" evidence="7">
    <location>
        <begin position="35"/>
        <end position="254"/>
    </location>
</feature>
<gene>
    <name evidence="8" type="ORF">Syun_002003</name>
</gene>
<dbReference type="AlphaFoldDB" id="A0AAP0LFV8"/>
<dbReference type="InterPro" id="IPR005636">
    <property type="entry name" value="DTW"/>
</dbReference>
<proteinExistence type="inferred from homology"/>
<accession>A0AAP0LFV8</accession>
<evidence type="ECO:0000259" key="7">
    <source>
        <dbReference type="SMART" id="SM01144"/>
    </source>
</evidence>
<evidence type="ECO:0000313" key="9">
    <source>
        <dbReference type="Proteomes" id="UP001420932"/>
    </source>
</evidence>
<dbReference type="GO" id="GO:0008033">
    <property type="term" value="P:tRNA processing"/>
    <property type="evidence" value="ECO:0007669"/>
    <property type="project" value="UniProtKB-KW"/>
</dbReference>
<name>A0AAP0LFV8_9MAGN</name>
<dbReference type="Proteomes" id="UP001420932">
    <property type="component" value="Unassembled WGS sequence"/>
</dbReference>
<evidence type="ECO:0000256" key="5">
    <source>
        <dbReference type="ARBA" id="ARBA00034489"/>
    </source>
</evidence>
<comment type="caution">
    <text evidence="8">The sequence shown here is derived from an EMBL/GenBank/DDBJ whole genome shotgun (WGS) entry which is preliminary data.</text>
</comment>
<reference evidence="8 9" key="1">
    <citation type="submission" date="2024-01" db="EMBL/GenBank/DDBJ databases">
        <title>Genome assemblies of Stephania.</title>
        <authorList>
            <person name="Yang L."/>
        </authorList>
    </citation>
    <scope>NUCLEOTIDE SEQUENCE [LARGE SCALE GENOMIC DNA]</scope>
    <source>
        <strain evidence="8">YNDBR</strain>
        <tissue evidence="8">Leaf</tissue>
    </source>
</reference>
<evidence type="ECO:0000256" key="2">
    <source>
        <dbReference type="ARBA" id="ARBA00022679"/>
    </source>
</evidence>
<evidence type="ECO:0000256" key="6">
    <source>
        <dbReference type="ARBA" id="ARBA00048718"/>
    </source>
</evidence>
<dbReference type="EC" id="2.5.1.25" evidence="1"/>
<sequence length="275" mass="30627">MKEDQEQVLEPEFSHLQFIEEDEEGRIEIVTQTHRSICTKGCDRPTNTCLCPHLPHQPIPTSTHLLILQHPHERRHKLSTAPILTKCLSNAQIILGRRLTLGSSPLLDALHAQSTQQTPKTLRNPRALILFPDAESVKLTKWVSTNRGELQKGGLVLIVLDGTWNHAREMAKASEGFLKGFATRVCLDFDVGVDGGSVFDSELVLRKEPFGGCVSTVEAMARALRVLEVDGGEIEERLVGVLRAMVGFQADHLKGKDVRARPKMGKKNGKEKRRI</sequence>
<comment type="catalytic activity">
    <reaction evidence="6">
        <text>a uridine in tRNA + S-adenosyl-L-methionine = a 3-[(3S)-3-amino-3-carboxypropyl]uridine in tRNA + S-methyl-5'-thioadenosine + H(+)</text>
        <dbReference type="Rhea" id="RHEA:62432"/>
        <dbReference type="Rhea" id="RHEA-COMP:13339"/>
        <dbReference type="Rhea" id="RHEA-COMP:16092"/>
        <dbReference type="ChEBI" id="CHEBI:15378"/>
        <dbReference type="ChEBI" id="CHEBI:17509"/>
        <dbReference type="ChEBI" id="CHEBI:59789"/>
        <dbReference type="ChEBI" id="CHEBI:65315"/>
        <dbReference type="ChEBI" id="CHEBI:82930"/>
        <dbReference type="EC" id="2.5.1.25"/>
    </reaction>
</comment>
<protein>
    <recommendedName>
        <fullName evidence="1">tRNA-uridine aminocarboxypropyltransferase</fullName>
        <ecNumber evidence="1">2.5.1.25</ecNumber>
    </recommendedName>
</protein>
<keyword evidence="4" id="KW-0819">tRNA processing</keyword>
<evidence type="ECO:0000256" key="1">
    <source>
        <dbReference type="ARBA" id="ARBA00012386"/>
    </source>
</evidence>
<comment type="similarity">
    <text evidence="5">Belongs to the TDD superfamily. DTWD2 family.</text>
</comment>
<evidence type="ECO:0000313" key="8">
    <source>
        <dbReference type="EMBL" id="KAK9169863.1"/>
    </source>
</evidence>
<evidence type="ECO:0000256" key="4">
    <source>
        <dbReference type="ARBA" id="ARBA00022694"/>
    </source>
</evidence>
<keyword evidence="3" id="KW-0949">S-adenosyl-L-methionine</keyword>
<keyword evidence="2" id="KW-0808">Transferase</keyword>
<dbReference type="EMBL" id="JBBNAF010000001">
    <property type="protein sequence ID" value="KAK9169863.1"/>
    <property type="molecule type" value="Genomic_DNA"/>
</dbReference>
<dbReference type="SMART" id="SM01144">
    <property type="entry name" value="DTW"/>
    <property type="match status" value="1"/>
</dbReference>
<dbReference type="PANTHER" id="PTHR21392">
    <property type="entry name" value="TRNA-URIDINE AMINOCARBOXYPROPYLTRANSFERASE 2"/>
    <property type="match status" value="1"/>
</dbReference>
<dbReference type="PANTHER" id="PTHR21392:SF0">
    <property type="entry name" value="TRNA-URIDINE AMINOCARBOXYPROPYLTRANSFERASE 2"/>
    <property type="match status" value="1"/>
</dbReference>
<dbReference type="Pfam" id="PF03942">
    <property type="entry name" value="DTW"/>
    <property type="match status" value="1"/>
</dbReference>
<dbReference type="GO" id="GO:0016432">
    <property type="term" value="F:tRNA-uridine aminocarboxypropyltransferase activity"/>
    <property type="evidence" value="ECO:0007669"/>
    <property type="project" value="UniProtKB-EC"/>
</dbReference>